<organism evidence="1 2">
    <name type="scientific">Echinococcus multilocularis</name>
    <name type="common">Fox tapeworm</name>
    <dbReference type="NCBI Taxonomy" id="6211"/>
    <lineage>
        <taxon>Eukaryota</taxon>
        <taxon>Metazoa</taxon>
        <taxon>Spiralia</taxon>
        <taxon>Lophotrochozoa</taxon>
        <taxon>Platyhelminthes</taxon>
        <taxon>Cestoda</taxon>
        <taxon>Eucestoda</taxon>
        <taxon>Cyclophyllidea</taxon>
        <taxon>Taeniidae</taxon>
        <taxon>Echinococcus</taxon>
    </lineage>
</organism>
<proteinExistence type="predicted"/>
<dbReference type="Proteomes" id="UP000017246">
    <property type="component" value="Unassembled WGS sequence"/>
</dbReference>
<keyword evidence="2" id="KW-1185">Reference proteome</keyword>
<name>A0A068XT58_ECHMU</name>
<reference evidence="1" key="2">
    <citation type="submission" date="2015-11" db="EMBL/GenBank/DDBJ databases">
        <authorList>
            <person name="Zhang Y."/>
            <person name="Guo Z."/>
        </authorList>
    </citation>
    <scope>NUCLEOTIDE SEQUENCE</scope>
</reference>
<gene>
    <name evidence="1" type="ORF">EmuJ_000273700</name>
</gene>
<reference evidence="1" key="1">
    <citation type="journal article" date="2013" name="Nature">
        <title>The genomes of four tapeworm species reveal adaptations to parasitism.</title>
        <authorList>
            <person name="Tsai I.J."/>
            <person name="Zarowiecki M."/>
            <person name="Holroyd N."/>
            <person name="Garciarrubio A."/>
            <person name="Sanchez-Flores A."/>
            <person name="Brooks K.L."/>
            <person name="Tracey A."/>
            <person name="Bobes R.J."/>
            <person name="Fragoso G."/>
            <person name="Sciutto E."/>
            <person name="Aslett M."/>
            <person name="Beasley H."/>
            <person name="Bennett H.M."/>
            <person name="Cai J."/>
            <person name="Camicia F."/>
            <person name="Clark R."/>
            <person name="Cucher M."/>
            <person name="De Silva N."/>
            <person name="Day T.A."/>
            <person name="Deplazes P."/>
            <person name="Estrada K."/>
            <person name="Fernandez C."/>
            <person name="Holland P.W."/>
            <person name="Hou J."/>
            <person name="Hu S."/>
            <person name="Huckvale T."/>
            <person name="Hung S.S."/>
            <person name="Kamenetzky L."/>
            <person name="Keane J.A."/>
            <person name="Kiss F."/>
            <person name="Koziol U."/>
            <person name="Lambert O."/>
            <person name="Liu K."/>
            <person name="Luo X."/>
            <person name="Luo Y."/>
            <person name="Macchiaroli N."/>
            <person name="Nichol S."/>
            <person name="Paps J."/>
            <person name="Parkinson J."/>
            <person name="Pouchkina-Stantcheva N."/>
            <person name="Riddiford N."/>
            <person name="Rosenzvit M."/>
            <person name="Salinas G."/>
            <person name="Wasmuth J.D."/>
            <person name="Zamanian M."/>
            <person name="Zheng Y."/>
            <person name="Cai X."/>
            <person name="Soberon X."/>
            <person name="Olson P.D."/>
            <person name="Laclette J.P."/>
            <person name="Brehm K."/>
            <person name="Berriman M."/>
            <person name="Garciarrubio A."/>
            <person name="Bobes R.J."/>
            <person name="Fragoso G."/>
            <person name="Sanchez-Flores A."/>
            <person name="Estrada K."/>
            <person name="Cevallos M.A."/>
            <person name="Morett E."/>
            <person name="Gonzalez V."/>
            <person name="Portillo T."/>
            <person name="Ochoa-Leyva A."/>
            <person name="Jose M.V."/>
            <person name="Sciutto E."/>
            <person name="Landa A."/>
            <person name="Jimenez L."/>
            <person name="Valdes V."/>
            <person name="Carrero J.C."/>
            <person name="Larralde C."/>
            <person name="Morales-Montor J."/>
            <person name="Limon-Lason J."/>
            <person name="Soberon X."/>
            <person name="Laclette J.P."/>
        </authorList>
    </citation>
    <scope>NUCLEOTIDE SEQUENCE [LARGE SCALE GENOMIC DNA]</scope>
</reference>
<dbReference type="AlphaFoldDB" id="A0A068XT58"/>
<sequence>MRTRGRRLGKCPEALAKEAEEEDCQIDCPADPGLLGTSTAELPMKDTLVAQEKRSLALGADAKPQEDAELLDPMAAGSPVLPEAGPVKPLALVSEDAQGLVDLADELLFSPL</sequence>
<evidence type="ECO:0000313" key="2">
    <source>
        <dbReference type="Proteomes" id="UP000017246"/>
    </source>
</evidence>
<protein>
    <submittedName>
        <fullName evidence="1">Uncharacterized protein</fullName>
    </submittedName>
</protein>
<dbReference type="EMBL" id="LN902047">
    <property type="protein sequence ID" value="CDS35399.1"/>
    <property type="molecule type" value="Genomic_DNA"/>
</dbReference>
<evidence type="ECO:0000313" key="1">
    <source>
        <dbReference type="EMBL" id="CDS35399.1"/>
    </source>
</evidence>
<accession>A0A068XT58</accession>